<accession>A0ACB5S0C5</accession>
<dbReference type="EMBL" id="BSXG01000026">
    <property type="protein sequence ID" value="GME26268.1"/>
    <property type="molecule type" value="Genomic_DNA"/>
</dbReference>
<sequence length="162" mass="18097">MPHSRSLSASFLRVKDTGHEYARTSHIPFIFAQQAASTAAYGYDFFISVPPDYMTQPEKQWPLIVFLHGAGESQQEPDESYACLRHGIPKIILCYDALMSGAAPQISIPKARRLRDQDIGKPDRSSTPVPPDVCRAVAEEFVTLTPVLNLSKQRAVRPRTTR</sequence>
<organism evidence="1 2">
    <name type="scientific">Neofusicoccum parvum</name>
    <dbReference type="NCBI Taxonomy" id="310453"/>
    <lineage>
        <taxon>Eukaryota</taxon>
        <taxon>Fungi</taxon>
        <taxon>Dikarya</taxon>
        <taxon>Ascomycota</taxon>
        <taxon>Pezizomycotina</taxon>
        <taxon>Dothideomycetes</taxon>
        <taxon>Dothideomycetes incertae sedis</taxon>
        <taxon>Botryosphaeriales</taxon>
        <taxon>Botryosphaeriaceae</taxon>
        <taxon>Neofusicoccum</taxon>
    </lineage>
</organism>
<dbReference type="Proteomes" id="UP001165186">
    <property type="component" value="Unassembled WGS sequence"/>
</dbReference>
<reference evidence="1" key="1">
    <citation type="submission" date="2024-09" db="EMBL/GenBank/DDBJ databases">
        <title>Draft Genome Sequences of Neofusicoccum parvum.</title>
        <authorList>
            <person name="Ashida A."/>
            <person name="Camagna M."/>
            <person name="Tanaka A."/>
            <person name="Takemoto D."/>
        </authorList>
    </citation>
    <scope>NUCLEOTIDE SEQUENCE</scope>
    <source>
        <strain evidence="1">PPO83</strain>
    </source>
</reference>
<keyword evidence="2" id="KW-1185">Reference proteome</keyword>
<evidence type="ECO:0000313" key="2">
    <source>
        <dbReference type="Proteomes" id="UP001165186"/>
    </source>
</evidence>
<gene>
    <name evidence="1" type="primary">g4730</name>
    <name evidence="1" type="ORF">NpPPO83_00004730</name>
</gene>
<protein>
    <submittedName>
        <fullName evidence="1">Phospholipase</fullName>
    </submittedName>
</protein>
<evidence type="ECO:0000313" key="1">
    <source>
        <dbReference type="EMBL" id="GME26268.1"/>
    </source>
</evidence>
<name>A0ACB5S0C5_9PEZI</name>
<comment type="caution">
    <text evidence="1">The sequence shown here is derived from an EMBL/GenBank/DDBJ whole genome shotgun (WGS) entry which is preliminary data.</text>
</comment>
<proteinExistence type="predicted"/>